<evidence type="ECO:0000256" key="14">
    <source>
        <dbReference type="PROSITE-ProRule" id="PRU10141"/>
    </source>
</evidence>
<dbReference type="Gene3D" id="3.30.200.20">
    <property type="entry name" value="Phosphorylase Kinase, domain 1"/>
    <property type="match status" value="1"/>
</dbReference>
<dbReference type="GO" id="GO:0005737">
    <property type="term" value="C:cytoplasm"/>
    <property type="evidence" value="ECO:0007669"/>
    <property type="project" value="TreeGrafter"/>
</dbReference>
<dbReference type="Pfam" id="PF00069">
    <property type="entry name" value="Pkinase"/>
    <property type="match status" value="1"/>
</dbReference>
<dbReference type="InterPro" id="IPR017441">
    <property type="entry name" value="Protein_kinase_ATP_BS"/>
</dbReference>
<evidence type="ECO:0000259" key="16">
    <source>
        <dbReference type="PROSITE" id="PS50011"/>
    </source>
</evidence>
<evidence type="ECO:0000256" key="11">
    <source>
        <dbReference type="ARBA" id="ARBA00053974"/>
    </source>
</evidence>
<evidence type="ECO:0000256" key="6">
    <source>
        <dbReference type="ARBA" id="ARBA00022777"/>
    </source>
</evidence>
<evidence type="ECO:0000313" key="17">
    <source>
        <dbReference type="EMBL" id="KAF2254421.1"/>
    </source>
</evidence>
<evidence type="ECO:0000256" key="5">
    <source>
        <dbReference type="ARBA" id="ARBA00022741"/>
    </source>
</evidence>
<comment type="function">
    <text evidence="11">When phosphate concentrations are high it phosphorylates the PHO4 transcription factor thus establishing repression.</text>
</comment>
<dbReference type="Proteomes" id="UP000800094">
    <property type="component" value="Unassembled WGS sequence"/>
</dbReference>
<feature type="region of interest" description="Disordered" evidence="15">
    <location>
        <begin position="207"/>
        <end position="229"/>
    </location>
</feature>
<protein>
    <recommendedName>
        <fullName evidence="13">Negative regulator of the PHO system</fullName>
        <ecNumber evidence="2">2.7.11.22</ecNumber>
    </recommendedName>
    <alternativeName>
        <fullName evidence="8">Serine/threonine-protein kinase PHO85</fullName>
    </alternativeName>
</protein>
<dbReference type="RefSeq" id="XP_033689425.1">
    <property type="nucleotide sequence ID" value="XM_033832662.1"/>
</dbReference>
<evidence type="ECO:0000256" key="2">
    <source>
        <dbReference type="ARBA" id="ARBA00012425"/>
    </source>
</evidence>
<evidence type="ECO:0000256" key="1">
    <source>
        <dbReference type="ARBA" id="ARBA00006485"/>
    </source>
</evidence>
<evidence type="ECO:0000256" key="8">
    <source>
        <dbReference type="ARBA" id="ARBA00041795"/>
    </source>
</evidence>
<dbReference type="GO" id="GO:0005634">
    <property type="term" value="C:nucleus"/>
    <property type="evidence" value="ECO:0007669"/>
    <property type="project" value="TreeGrafter"/>
</dbReference>
<proteinExistence type="inferred from homology"/>
<dbReference type="InterPro" id="IPR000719">
    <property type="entry name" value="Prot_kinase_dom"/>
</dbReference>
<feature type="region of interest" description="Disordered" evidence="15">
    <location>
        <begin position="53"/>
        <end position="74"/>
    </location>
</feature>
<keyword evidence="6 17" id="KW-0418">Kinase</keyword>
<name>A0A6A6IV30_9PLEO</name>
<dbReference type="GeneID" id="54585992"/>
<keyword evidence="5 14" id="KW-0547">Nucleotide-binding</keyword>
<comment type="catalytic activity">
    <reaction evidence="9">
        <text>L-threonyl-[protein] + ATP = O-phospho-L-threonyl-[protein] + ADP + H(+)</text>
        <dbReference type="Rhea" id="RHEA:46608"/>
        <dbReference type="Rhea" id="RHEA-COMP:11060"/>
        <dbReference type="Rhea" id="RHEA-COMP:11605"/>
        <dbReference type="ChEBI" id="CHEBI:15378"/>
        <dbReference type="ChEBI" id="CHEBI:30013"/>
        <dbReference type="ChEBI" id="CHEBI:30616"/>
        <dbReference type="ChEBI" id="CHEBI:61977"/>
        <dbReference type="ChEBI" id="CHEBI:456216"/>
        <dbReference type="EC" id="2.7.11.22"/>
    </reaction>
</comment>
<sequence>MSRVSRREHQSLFSRAKAQCTPFAVRPERLAECIPRPGLLLEKIQAGLAGNGAFKNNPQLDPYTNRETGNEGKHLGRLQRDIGSCSPPLSRYGNLVGGIPLFGNGVPEGPLGLERGQCGISLCLDIPVKAREGWRVKERRQRVVRRYEVSCSAPRLHLPPHKLRLIALCSIPAPAPAPAVFQLLAINNSLHFYLGPLSRLGDALPSSLSTAKTAQPNSSPEPARSTPPQLRIANQLTTASAILWDPKYTTRPPPGKLRPTHAGTLSVANRTDSTISVRNLGGGQTVPAASTMDNRRHPSSFQQLEKLGEGTYATVFKGRNRQTGELVALKEIHLDSEEGTPSTAIREISLMKELKHENIVLLHDVIHTENKLMLVFEYMDKDLKRYMDSRGDRGALDPPTIKSFMYQLLRGIAFCHENRVLHRDLKPQNLLINNRGQLKLADFGLARAFGIPVNTFSNEVVTLWYRAPDVLLGSRTYNTSIDIWSAGCIMAEMYTGRPLFPGTTNEDQLQKIFRLMGTPSERSWPGISQFPEYKGNFPVFATQDLRLILPQIDQVGLNLLNSMLQLRPEMRISASAALNHPWFNDLPQRQQQHAHAMAAAQAQAQQAQMGYQVPQGAY</sequence>
<dbReference type="PROSITE" id="PS00107">
    <property type="entry name" value="PROTEIN_KINASE_ATP"/>
    <property type="match status" value="1"/>
</dbReference>
<dbReference type="InterPro" id="IPR008271">
    <property type="entry name" value="Ser/Thr_kinase_AS"/>
</dbReference>
<dbReference type="SUPFAM" id="SSF56112">
    <property type="entry name" value="Protein kinase-like (PK-like)"/>
    <property type="match status" value="1"/>
</dbReference>
<dbReference type="InterPro" id="IPR050108">
    <property type="entry name" value="CDK"/>
</dbReference>
<dbReference type="GO" id="GO:0005524">
    <property type="term" value="F:ATP binding"/>
    <property type="evidence" value="ECO:0007669"/>
    <property type="project" value="UniProtKB-UniRule"/>
</dbReference>
<dbReference type="FunFam" id="3.30.200.20:FF:000062">
    <property type="entry name" value="PHO system negative regulator"/>
    <property type="match status" value="1"/>
</dbReference>
<dbReference type="PANTHER" id="PTHR24056">
    <property type="entry name" value="CELL DIVISION PROTEIN KINASE"/>
    <property type="match status" value="1"/>
</dbReference>
<dbReference type="GO" id="GO:0004693">
    <property type="term" value="F:cyclin-dependent protein serine/threonine kinase activity"/>
    <property type="evidence" value="ECO:0007669"/>
    <property type="project" value="UniProtKB-EC"/>
</dbReference>
<keyword evidence="7 14" id="KW-0067">ATP-binding</keyword>
<evidence type="ECO:0000256" key="13">
    <source>
        <dbReference type="ARBA" id="ARBA00073154"/>
    </source>
</evidence>
<reference evidence="17" key="1">
    <citation type="journal article" date="2020" name="Stud. Mycol.">
        <title>101 Dothideomycetes genomes: a test case for predicting lifestyles and emergence of pathogens.</title>
        <authorList>
            <person name="Haridas S."/>
            <person name="Albert R."/>
            <person name="Binder M."/>
            <person name="Bloem J."/>
            <person name="Labutti K."/>
            <person name="Salamov A."/>
            <person name="Andreopoulos B."/>
            <person name="Baker S."/>
            <person name="Barry K."/>
            <person name="Bills G."/>
            <person name="Bluhm B."/>
            <person name="Cannon C."/>
            <person name="Castanera R."/>
            <person name="Culley D."/>
            <person name="Daum C."/>
            <person name="Ezra D."/>
            <person name="Gonzalez J."/>
            <person name="Henrissat B."/>
            <person name="Kuo A."/>
            <person name="Liang C."/>
            <person name="Lipzen A."/>
            <person name="Lutzoni F."/>
            <person name="Magnuson J."/>
            <person name="Mondo S."/>
            <person name="Nolan M."/>
            <person name="Ohm R."/>
            <person name="Pangilinan J."/>
            <person name="Park H.-J."/>
            <person name="Ramirez L."/>
            <person name="Alfaro M."/>
            <person name="Sun H."/>
            <person name="Tritt A."/>
            <person name="Yoshinaga Y."/>
            <person name="Zwiers L.-H."/>
            <person name="Turgeon B."/>
            <person name="Goodwin S."/>
            <person name="Spatafora J."/>
            <person name="Crous P."/>
            <person name="Grigoriev I."/>
        </authorList>
    </citation>
    <scope>NUCLEOTIDE SEQUENCE</scope>
    <source>
        <strain evidence="17">CBS 122368</strain>
    </source>
</reference>
<evidence type="ECO:0000256" key="12">
    <source>
        <dbReference type="ARBA" id="ARBA00066118"/>
    </source>
</evidence>
<evidence type="ECO:0000313" key="18">
    <source>
        <dbReference type="Proteomes" id="UP000800094"/>
    </source>
</evidence>
<dbReference type="PROSITE" id="PS00108">
    <property type="entry name" value="PROTEIN_KINASE_ST"/>
    <property type="match status" value="1"/>
</dbReference>
<dbReference type="SMART" id="SM00220">
    <property type="entry name" value="S_TKc"/>
    <property type="match status" value="1"/>
</dbReference>
<keyword evidence="18" id="KW-1185">Reference proteome</keyword>
<evidence type="ECO:0000256" key="4">
    <source>
        <dbReference type="ARBA" id="ARBA00022679"/>
    </source>
</evidence>
<accession>A0A6A6IV30</accession>
<organism evidence="17 18">
    <name type="scientific">Trematosphaeria pertusa</name>
    <dbReference type="NCBI Taxonomy" id="390896"/>
    <lineage>
        <taxon>Eukaryota</taxon>
        <taxon>Fungi</taxon>
        <taxon>Dikarya</taxon>
        <taxon>Ascomycota</taxon>
        <taxon>Pezizomycotina</taxon>
        <taxon>Dothideomycetes</taxon>
        <taxon>Pleosporomycetidae</taxon>
        <taxon>Pleosporales</taxon>
        <taxon>Massarineae</taxon>
        <taxon>Trematosphaeriaceae</taxon>
        <taxon>Trematosphaeria</taxon>
    </lineage>
</organism>
<feature type="region of interest" description="Disordered" evidence="15">
    <location>
        <begin position="243"/>
        <end position="264"/>
    </location>
</feature>
<dbReference type="OrthoDB" id="1732493at2759"/>
<dbReference type="Gene3D" id="1.10.510.10">
    <property type="entry name" value="Transferase(Phosphotransferase) domain 1"/>
    <property type="match status" value="1"/>
</dbReference>
<dbReference type="InterPro" id="IPR011009">
    <property type="entry name" value="Kinase-like_dom_sf"/>
</dbReference>
<dbReference type="EMBL" id="ML987190">
    <property type="protein sequence ID" value="KAF2254421.1"/>
    <property type="molecule type" value="Genomic_DNA"/>
</dbReference>
<evidence type="ECO:0000256" key="3">
    <source>
        <dbReference type="ARBA" id="ARBA00022527"/>
    </source>
</evidence>
<keyword evidence="4" id="KW-0808">Transferase</keyword>
<dbReference type="PROSITE" id="PS50011">
    <property type="entry name" value="PROTEIN_KINASE_DOM"/>
    <property type="match status" value="1"/>
</dbReference>
<dbReference type="PANTHER" id="PTHR24056:SF46">
    <property type="entry name" value="CYCLIN-DEPENDENT KINASE 5"/>
    <property type="match status" value="1"/>
</dbReference>
<feature type="binding site" evidence="14">
    <location>
        <position position="330"/>
    </location>
    <ligand>
        <name>ATP</name>
        <dbReference type="ChEBI" id="CHEBI:30616"/>
    </ligand>
</feature>
<dbReference type="FunFam" id="1.10.510.10:FF:000410">
    <property type="entry name" value="Probable PHO85-cyclin-dependent protein kinase"/>
    <property type="match status" value="1"/>
</dbReference>
<dbReference type="CDD" id="cd07836">
    <property type="entry name" value="STKc_Pho85"/>
    <property type="match status" value="1"/>
</dbReference>
<gene>
    <name evidence="17" type="ORF">BU26DRAFT_559113</name>
</gene>
<evidence type="ECO:0000256" key="7">
    <source>
        <dbReference type="ARBA" id="ARBA00022840"/>
    </source>
</evidence>
<evidence type="ECO:0000256" key="15">
    <source>
        <dbReference type="SAM" id="MobiDB-lite"/>
    </source>
</evidence>
<comment type="subunit">
    <text evidence="12">Interacts with a number of cyclins.</text>
</comment>
<keyword evidence="3" id="KW-0723">Serine/threonine-protein kinase</keyword>
<dbReference type="EC" id="2.7.11.22" evidence="2"/>
<evidence type="ECO:0000256" key="10">
    <source>
        <dbReference type="ARBA" id="ARBA00048367"/>
    </source>
</evidence>
<comment type="similarity">
    <text evidence="1">Belongs to the protein kinase superfamily. CMGC Ser/Thr protein kinase family. CDC2/CDKX subfamily.</text>
</comment>
<comment type="catalytic activity">
    <reaction evidence="10">
        <text>L-seryl-[protein] + ATP = O-phospho-L-seryl-[protein] + ADP + H(+)</text>
        <dbReference type="Rhea" id="RHEA:17989"/>
        <dbReference type="Rhea" id="RHEA-COMP:9863"/>
        <dbReference type="Rhea" id="RHEA-COMP:11604"/>
        <dbReference type="ChEBI" id="CHEBI:15378"/>
        <dbReference type="ChEBI" id="CHEBI:29999"/>
        <dbReference type="ChEBI" id="CHEBI:30616"/>
        <dbReference type="ChEBI" id="CHEBI:83421"/>
        <dbReference type="ChEBI" id="CHEBI:456216"/>
        <dbReference type="EC" id="2.7.11.22"/>
    </reaction>
</comment>
<evidence type="ECO:0000256" key="9">
    <source>
        <dbReference type="ARBA" id="ARBA00047811"/>
    </source>
</evidence>
<feature type="domain" description="Protein kinase" evidence="16">
    <location>
        <begin position="301"/>
        <end position="583"/>
    </location>
</feature>
<dbReference type="AlphaFoldDB" id="A0A6A6IV30"/>